<dbReference type="EMBL" id="CM017644">
    <property type="protein sequence ID" value="TYJ19770.1"/>
    <property type="molecule type" value="Genomic_DNA"/>
</dbReference>
<protein>
    <submittedName>
        <fullName evidence="2">Uncharacterized protein</fullName>
    </submittedName>
</protein>
<evidence type="ECO:0000313" key="3">
    <source>
        <dbReference type="Proteomes" id="UP000323597"/>
    </source>
</evidence>
<proteinExistence type="predicted"/>
<evidence type="ECO:0000256" key="1">
    <source>
        <dbReference type="SAM" id="Phobius"/>
    </source>
</evidence>
<keyword evidence="1" id="KW-1133">Transmembrane helix</keyword>
<organism evidence="2 3">
    <name type="scientific">Gossypium mustelinum</name>
    <name type="common">Cotton</name>
    <name type="synonym">Gossypium caicoense</name>
    <dbReference type="NCBI Taxonomy" id="34275"/>
    <lineage>
        <taxon>Eukaryota</taxon>
        <taxon>Viridiplantae</taxon>
        <taxon>Streptophyta</taxon>
        <taxon>Embryophyta</taxon>
        <taxon>Tracheophyta</taxon>
        <taxon>Spermatophyta</taxon>
        <taxon>Magnoliopsida</taxon>
        <taxon>eudicotyledons</taxon>
        <taxon>Gunneridae</taxon>
        <taxon>Pentapetalae</taxon>
        <taxon>rosids</taxon>
        <taxon>malvids</taxon>
        <taxon>Malvales</taxon>
        <taxon>Malvaceae</taxon>
        <taxon>Malvoideae</taxon>
        <taxon>Gossypium</taxon>
    </lineage>
</organism>
<sequence length="49" mass="5291">MIVRGFRGDSNAHKLHFLSDSSIGMANLIAVVCWISVTSAAPLSEYLLV</sequence>
<reference evidence="2 3" key="1">
    <citation type="submission" date="2019-07" db="EMBL/GenBank/DDBJ databases">
        <title>WGS assembly of Gossypium mustelinum.</title>
        <authorList>
            <person name="Chen Z.J."/>
            <person name="Sreedasyam A."/>
            <person name="Ando A."/>
            <person name="Song Q."/>
            <person name="De L."/>
            <person name="Hulse-Kemp A."/>
            <person name="Ding M."/>
            <person name="Ye W."/>
            <person name="Kirkbride R."/>
            <person name="Jenkins J."/>
            <person name="Plott C."/>
            <person name="Lovell J."/>
            <person name="Lin Y.-M."/>
            <person name="Vaughn R."/>
            <person name="Liu B."/>
            <person name="Li W."/>
            <person name="Simpson S."/>
            <person name="Scheffler B."/>
            <person name="Saski C."/>
            <person name="Grover C."/>
            <person name="Hu G."/>
            <person name="Conover J."/>
            <person name="Carlson J."/>
            <person name="Shu S."/>
            <person name="Boston L."/>
            <person name="Williams M."/>
            <person name="Peterson D."/>
            <person name="Mcgee K."/>
            <person name="Jones D."/>
            <person name="Wendel J."/>
            <person name="Stelly D."/>
            <person name="Grimwood J."/>
            <person name="Schmutz J."/>
        </authorList>
    </citation>
    <scope>NUCLEOTIDE SEQUENCE [LARGE SCALE GENOMIC DNA]</scope>
    <source>
        <strain evidence="2">1408120.09</strain>
    </source>
</reference>
<name>A0A5D2Y1E6_GOSMU</name>
<feature type="transmembrane region" description="Helical" evidence="1">
    <location>
        <begin position="21"/>
        <end position="43"/>
    </location>
</feature>
<dbReference type="AlphaFoldDB" id="A0A5D2Y1E6"/>
<accession>A0A5D2Y1E6</accession>
<dbReference type="Proteomes" id="UP000323597">
    <property type="component" value="Chromosome A09"/>
</dbReference>
<keyword evidence="3" id="KW-1185">Reference proteome</keyword>
<keyword evidence="1" id="KW-0472">Membrane</keyword>
<evidence type="ECO:0000313" key="2">
    <source>
        <dbReference type="EMBL" id="TYJ19770.1"/>
    </source>
</evidence>
<keyword evidence="1" id="KW-0812">Transmembrane</keyword>
<gene>
    <name evidence="2" type="ORF">E1A91_A09G214900v1</name>
</gene>